<dbReference type="InterPro" id="IPR016181">
    <property type="entry name" value="Acyl_CoA_acyltransferase"/>
</dbReference>
<proteinExistence type="predicted"/>
<evidence type="ECO:0000259" key="1">
    <source>
        <dbReference type="PROSITE" id="PS51186"/>
    </source>
</evidence>
<dbReference type="CDD" id="cd04301">
    <property type="entry name" value="NAT_SF"/>
    <property type="match status" value="1"/>
</dbReference>
<dbReference type="PROSITE" id="PS51186">
    <property type="entry name" value="GNAT"/>
    <property type="match status" value="1"/>
</dbReference>
<dbReference type="InterPro" id="IPR000182">
    <property type="entry name" value="GNAT_dom"/>
</dbReference>
<dbReference type="Pfam" id="PF13508">
    <property type="entry name" value="Acetyltransf_7"/>
    <property type="match status" value="1"/>
</dbReference>
<comment type="caution">
    <text evidence="2">The sequence shown here is derived from an EMBL/GenBank/DDBJ whole genome shotgun (WGS) entry which is preliminary data.</text>
</comment>
<accession>A0ABT5R2J3</accession>
<sequence>MNYLLALPEQTEEIITLFKNTFSDAEGKEEGGVIATLVSDFLSVPSIEDDLHVFVAMDNARIVGSIILSRMHFPNGENVFLLSPVAVATDYHGQGIGQTLINVGLETLKAKGVAVVVTYGDINFYSKVGFAPINESLIQAPLTLSYPEGWIAQPLQSDVIKPMNGKPRCSSALNNPNYW</sequence>
<feature type="domain" description="N-acetyltransferase" evidence="1">
    <location>
        <begin position="1"/>
        <end position="156"/>
    </location>
</feature>
<evidence type="ECO:0000313" key="2">
    <source>
        <dbReference type="EMBL" id="MDD1794469.1"/>
    </source>
</evidence>
<name>A0ABT5R2J3_9GAMM</name>
<keyword evidence="3" id="KW-1185">Reference proteome</keyword>
<evidence type="ECO:0000313" key="3">
    <source>
        <dbReference type="Proteomes" id="UP001149400"/>
    </source>
</evidence>
<dbReference type="RefSeq" id="WP_274165296.1">
    <property type="nucleotide sequence ID" value="NZ_JAJUBC010000017.1"/>
</dbReference>
<dbReference type="EMBL" id="JAJUBC010000017">
    <property type="protein sequence ID" value="MDD1794469.1"/>
    <property type="molecule type" value="Genomic_DNA"/>
</dbReference>
<protein>
    <submittedName>
        <fullName evidence="2">N-acetyltransferase</fullName>
    </submittedName>
</protein>
<organism evidence="2 3">
    <name type="scientific">Enterovibrio gelatinilyticus</name>
    <dbReference type="NCBI Taxonomy" id="2899819"/>
    <lineage>
        <taxon>Bacteria</taxon>
        <taxon>Pseudomonadati</taxon>
        <taxon>Pseudomonadota</taxon>
        <taxon>Gammaproteobacteria</taxon>
        <taxon>Vibrionales</taxon>
        <taxon>Vibrionaceae</taxon>
        <taxon>Enterovibrio</taxon>
    </lineage>
</organism>
<dbReference type="Proteomes" id="UP001149400">
    <property type="component" value="Unassembled WGS sequence"/>
</dbReference>
<dbReference type="SUPFAM" id="SSF55729">
    <property type="entry name" value="Acyl-CoA N-acyltransferases (Nat)"/>
    <property type="match status" value="1"/>
</dbReference>
<reference evidence="2" key="1">
    <citation type="submission" date="2021-12" db="EMBL/GenBank/DDBJ databases">
        <title>Enterovibrio ZSDZ35 sp. nov. and Enterovibrio ZSDZ42 sp. nov., isolated from coastal seawater in Qingdao.</title>
        <authorList>
            <person name="Zhang P."/>
        </authorList>
    </citation>
    <scope>NUCLEOTIDE SEQUENCE</scope>
    <source>
        <strain evidence="2">ZSDZ42</strain>
    </source>
</reference>
<gene>
    <name evidence="2" type="ORF">LRP50_15145</name>
</gene>
<dbReference type="Gene3D" id="3.40.630.30">
    <property type="match status" value="1"/>
</dbReference>